<dbReference type="Pfam" id="PF10627">
    <property type="entry name" value="CsgE"/>
    <property type="match status" value="1"/>
</dbReference>
<dbReference type="Proteomes" id="UP000280881">
    <property type="component" value="Unassembled WGS sequence"/>
</dbReference>
<keyword evidence="3" id="KW-0732">Signal</keyword>
<feature type="transmembrane region" description="Helical" evidence="4">
    <location>
        <begin position="24"/>
        <end position="44"/>
    </location>
</feature>
<organism evidence="5 6">
    <name type="scientific">Thermovibrio guaymasensis</name>
    <dbReference type="NCBI Taxonomy" id="240167"/>
    <lineage>
        <taxon>Bacteria</taxon>
        <taxon>Pseudomonadati</taxon>
        <taxon>Aquificota</taxon>
        <taxon>Aquificia</taxon>
        <taxon>Desulfurobacteriales</taxon>
        <taxon>Desulfurobacteriaceae</taxon>
        <taxon>Thermovibrio</taxon>
    </lineage>
</organism>
<keyword evidence="4" id="KW-1133">Transmembrane helix</keyword>
<gene>
    <name evidence="5" type="ORF">C7457_1284</name>
</gene>
<dbReference type="AlphaFoldDB" id="A0A420W6V6"/>
<accession>A0A420W6V6</accession>
<evidence type="ECO:0000256" key="4">
    <source>
        <dbReference type="SAM" id="Phobius"/>
    </source>
</evidence>
<reference evidence="5 6" key="1">
    <citation type="submission" date="2018-10" db="EMBL/GenBank/DDBJ databases">
        <title>Genomic Encyclopedia of Type Strains, Phase IV (KMG-IV): sequencing the most valuable type-strain genomes for metagenomic binning, comparative biology and taxonomic classification.</title>
        <authorList>
            <person name="Goeker M."/>
        </authorList>
    </citation>
    <scope>NUCLEOTIDE SEQUENCE [LARGE SCALE GENOMIC DNA]</scope>
    <source>
        <strain evidence="5 6">DSM 15521</strain>
    </source>
</reference>
<keyword evidence="6" id="KW-1185">Reference proteome</keyword>
<keyword evidence="4" id="KW-0472">Membrane</keyword>
<comment type="function">
    <text evidence="1">May be involved in the biogenesis of curli organelles.</text>
</comment>
<keyword evidence="4" id="KW-0812">Transmembrane</keyword>
<sequence>MLVFMLMLTNYCSAVRIKRKGVVAPFLFILFSLFVLFSFSLPSFGSSSNSDIDYLIIDKTKTPWGHKFYKTFSEVWKPPKGIDSYFIIIEEKKPSFRQSWIYIKVGDNIYMRIVYYSMLKPTTSNFDMQRQAVVASKRVLKYLLTDFLKFKAENEKF</sequence>
<dbReference type="EMBL" id="RBIE01000002">
    <property type="protein sequence ID" value="RKQ61832.1"/>
    <property type="molecule type" value="Genomic_DNA"/>
</dbReference>
<name>A0A420W6V6_9BACT</name>
<evidence type="ECO:0000313" key="5">
    <source>
        <dbReference type="EMBL" id="RKQ61832.1"/>
    </source>
</evidence>
<proteinExistence type="predicted"/>
<evidence type="ECO:0000313" key="6">
    <source>
        <dbReference type="Proteomes" id="UP000280881"/>
    </source>
</evidence>
<evidence type="ECO:0000256" key="3">
    <source>
        <dbReference type="ARBA" id="ARBA00022729"/>
    </source>
</evidence>
<dbReference type="InterPro" id="IPR018900">
    <property type="entry name" value="Curli_CsgE"/>
</dbReference>
<evidence type="ECO:0000256" key="1">
    <source>
        <dbReference type="ARBA" id="ARBA00003989"/>
    </source>
</evidence>
<comment type="caution">
    <text evidence="5">The sequence shown here is derived from an EMBL/GenBank/DDBJ whole genome shotgun (WGS) entry which is preliminary data.</text>
</comment>
<evidence type="ECO:0000256" key="2">
    <source>
        <dbReference type="ARBA" id="ARBA00014024"/>
    </source>
</evidence>
<protein>
    <recommendedName>
        <fullName evidence="2">Curli production assembly/transport component CsgE</fullName>
    </recommendedName>
</protein>